<dbReference type="RefSeq" id="WP_206105358.1">
    <property type="nucleotide sequence ID" value="NZ_CP070969.1"/>
</dbReference>
<proteinExistence type="predicted"/>
<name>A0ABX7LQC8_9BACL</name>
<evidence type="ECO:0000313" key="1">
    <source>
        <dbReference type="EMBL" id="QSF48017.1"/>
    </source>
</evidence>
<keyword evidence="2" id="KW-1185">Reference proteome</keyword>
<organism evidence="1 2">
    <name type="scientific">Paenibacillus tianjinensis</name>
    <dbReference type="NCBI Taxonomy" id="2810347"/>
    <lineage>
        <taxon>Bacteria</taxon>
        <taxon>Bacillati</taxon>
        <taxon>Bacillota</taxon>
        <taxon>Bacilli</taxon>
        <taxon>Bacillales</taxon>
        <taxon>Paenibacillaceae</taxon>
        <taxon>Paenibacillus</taxon>
    </lineage>
</organism>
<dbReference type="EMBL" id="CP070969">
    <property type="protein sequence ID" value="QSF48017.1"/>
    <property type="molecule type" value="Genomic_DNA"/>
</dbReference>
<evidence type="ECO:0000313" key="2">
    <source>
        <dbReference type="Proteomes" id="UP000663452"/>
    </source>
</evidence>
<dbReference type="Proteomes" id="UP000663452">
    <property type="component" value="Chromosome"/>
</dbReference>
<accession>A0ABX7LQC8</accession>
<sequence>MKIDVYENHEGSKLVAMLVADDGSESELVRSEVGNDDLLNKIDAMNLSYLTVTFHWASAKKQDSEQ</sequence>
<reference evidence="1 2" key="1">
    <citation type="submission" date="2021-02" db="EMBL/GenBank/DDBJ databases">
        <title>Paenibacillus tianjinensis sp. nov.</title>
        <authorList>
            <person name="Liu H."/>
        </authorList>
    </citation>
    <scope>NUCLEOTIDE SEQUENCE [LARGE SCALE GENOMIC DNA]</scope>
    <source>
        <strain evidence="1 2">TB2019</strain>
    </source>
</reference>
<gene>
    <name evidence="1" type="ORF">JRJ22_15280</name>
</gene>
<protein>
    <submittedName>
        <fullName evidence="1">Uncharacterized protein</fullName>
    </submittedName>
</protein>